<accession>A8S6F2</accession>
<dbReference type="AlphaFoldDB" id="A8S6F2"/>
<protein>
    <submittedName>
        <fullName evidence="3">Uncharacterized protein</fullName>
    </submittedName>
</protein>
<comment type="caution">
    <text evidence="3">The sequence shown here is derived from an EMBL/GenBank/DDBJ whole genome shotgun (WGS) entry which is preliminary data.</text>
</comment>
<evidence type="ECO:0000313" key="4">
    <source>
        <dbReference type="Proteomes" id="UP000005945"/>
    </source>
</evidence>
<proteinExistence type="predicted"/>
<gene>
    <name evidence="3" type="ORF">FAEPRAM212_00173</name>
    <name evidence="2" type="ORF">FAEPRAM212_01164</name>
    <name evidence="1" type="ORF">FAEPRAM212_02572</name>
</gene>
<dbReference type="Proteomes" id="UP000005945">
    <property type="component" value="Unassembled WGS sequence"/>
</dbReference>
<sequence length="267" mass="29879">MISVQAERTFERLRYSLGGDRPSQTAHLTMSPALIQRRRLEFQYRKDGIPTATPQMPKHLLPSVPSILCMQHRNPILGYSKAPWGLSVLSRVTGIFTGTTISPGGLSRQCPNHYAFHAGQNLPDKEFRYLRTVIVTAAVHWGFDSMLAHLLLTFQHRAGVSSYTSSFDLAQTCVFGKQLLGPILCGSISGAPLLPKLRGQFAEFLNNPSPVGLRIFFLPTCVGLRYGHRRNTHSFSRHLPSRTSVLTSLDRYRNQHPAPRLQMCPCV</sequence>
<dbReference type="EMBL" id="ABED02000013">
    <property type="protein sequence ID" value="EDP22975.1"/>
    <property type="molecule type" value="Genomic_DNA"/>
</dbReference>
<dbReference type="EMBL" id="ABED02000023">
    <property type="protein sequence ID" value="EDP22128.1"/>
    <property type="molecule type" value="Genomic_DNA"/>
</dbReference>
<dbReference type="EMBL" id="ABED02000029">
    <property type="protein sequence ID" value="EDP19791.1"/>
    <property type="molecule type" value="Genomic_DNA"/>
</dbReference>
<dbReference type="HOGENOM" id="CLU_1041083_0_0_9"/>
<evidence type="ECO:0000313" key="1">
    <source>
        <dbReference type="EMBL" id="EDP19791.1"/>
    </source>
</evidence>
<organism evidence="3 4">
    <name type="scientific">Faecalibacterium prausnitzii M21/2</name>
    <dbReference type="NCBI Taxonomy" id="411485"/>
    <lineage>
        <taxon>Bacteria</taxon>
        <taxon>Bacillati</taxon>
        <taxon>Bacillota</taxon>
        <taxon>Clostridia</taxon>
        <taxon>Eubacteriales</taxon>
        <taxon>Oscillospiraceae</taxon>
        <taxon>Faecalibacterium</taxon>
    </lineage>
</organism>
<dbReference type="AntiFam" id="ANF00025">
    <property type="entry name" value="Antisense to 23S rRNA"/>
</dbReference>
<reference evidence="3 4" key="1">
    <citation type="submission" date="2007-09" db="EMBL/GenBank/DDBJ databases">
        <title>Draft genome sequence of Faecalibacterium prausnitzii M21/2.</title>
        <authorList>
            <person name="Sudarsanam P."/>
            <person name="Ley R."/>
            <person name="Guruge J."/>
            <person name="Turnbaugh P.J."/>
            <person name="Mahowald M."/>
            <person name="Liep D."/>
            <person name="Gordon J."/>
        </authorList>
    </citation>
    <scope>NUCLEOTIDE SEQUENCE [LARGE SCALE GENOMIC DNA]</scope>
    <source>
        <strain evidence="3 4">M21/2</strain>
    </source>
</reference>
<evidence type="ECO:0000313" key="3">
    <source>
        <dbReference type="EMBL" id="EDP22975.1"/>
    </source>
</evidence>
<evidence type="ECO:0000313" key="2">
    <source>
        <dbReference type="EMBL" id="EDP22128.1"/>
    </source>
</evidence>
<reference evidence="3 4" key="2">
    <citation type="submission" date="2007-09" db="EMBL/GenBank/DDBJ databases">
        <authorList>
            <person name="Fulton L."/>
            <person name="Clifton S."/>
            <person name="Fulton B."/>
            <person name="Xu J."/>
            <person name="Minx P."/>
            <person name="Pepin K.H."/>
            <person name="Johnson M."/>
            <person name="Thiruvilangam P."/>
            <person name="Bhonagiri V."/>
            <person name="Nash W.E."/>
            <person name="Mardis E.R."/>
            <person name="Wilson R.K."/>
        </authorList>
    </citation>
    <scope>NUCLEOTIDE SEQUENCE [LARGE SCALE GENOMIC DNA]</scope>
    <source>
        <strain evidence="3 4">M21/2</strain>
    </source>
</reference>
<name>A8S6F2_9FIRM</name>